<dbReference type="EMBL" id="QVQW01000088">
    <property type="protein sequence ID" value="RKU40878.1"/>
    <property type="molecule type" value="Genomic_DNA"/>
</dbReference>
<dbReference type="PANTHER" id="PTHR40375:SF2">
    <property type="entry name" value="SPORULATION-SPECIFIC PROTEIN 22"/>
    <property type="match status" value="1"/>
</dbReference>
<accession>A0A420XZP1</accession>
<keyword evidence="1" id="KW-0469">Meiosis</keyword>
<reference evidence="3 4" key="1">
    <citation type="submission" date="2018-08" db="EMBL/GenBank/DDBJ databases">
        <title>Draft genome of the lignicolous fungus Coniochaeta pulveracea.</title>
        <authorList>
            <person name="Borstlap C.J."/>
            <person name="De Witt R.N."/>
            <person name="Botha A."/>
            <person name="Volschenk H."/>
        </authorList>
    </citation>
    <scope>NUCLEOTIDE SEQUENCE [LARGE SCALE GENOMIC DNA]</scope>
    <source>
        <strain evidence="3 4">CAB683</strain>
    </source>
</reference>
<dbReference type="Proteomes" id="UP000275385">
    <property type="component" value="Unassembled WGS sequence"/>
</dbReference>
<dbReference type="InterPro" id="IPR013940">
    <property type="entry name" value="Spo22/ZIP4/TEX11"/>
</dbReference>
<gene>
    <name evidence="3" type="ORF">DL546_001180</name>
</gene>
<dbReference type="PANTHER" id="PTHR40375">
    <property type="entry name" value="SPORULATION-SPECIFIC PROTEIN 22"/>
    <property type="match status" value="1"/>
</dbReference>
<dbReference type="InterPro" id="IPR039057">
    <property type="entry name" value="Spo22/ZIP4"/>
</dbReference>
<keyword evidence="4" id="KW-1185">Reference proteome</keyword>
<evidence type="ECO:0008006" key="5">
    <source>
        <dbReference type="Google" id="ProtNLM"/>
    </source>
</evidence>
<feature type="compositionally biased region" description="Basic residues" evidence="2">
    <location>
        <begin position="1"/>
        <end position="10"/>
    </location>
</feature>
<evidence type="ECO:0000313" key="4">
    <source>
        <dbReference type="Proteomes" id="UP000275385"/>
    </source>
</evidence>
<comment type="caution">
    <text evidence="3">The sequence shown here is derived from an EMBL/GenBank/DDBJ whole genome shotgun (WGS) entry which is preliminary data.</text>
</comment>
<dbReference type="GO" id="GO:0051321">
    <property type="term" value="P:meiotic cell cycle"/>
    <property type="evidence" value="ECO:0007669"/>
    <property type="project" value="UniProtKB-KW"/>
</dbReference>
<evidence type="ECO:0000256" key="2">
    <source>
        <dbReference type="SAM" id="MobiDB-lite"/>
    </source>
</evidence>
<dbReference type="GO" id="GO:0090173">
    <property type="term" value="P:regulation of synaptonemal complex assembly"/>
    <property type="evidence" value="ECO:0007669"/>
    <property type="project" value="InterPro"/>
</dbReference>
<proteinExistence type="predicted"/>
<dbReference type="OrthoDB" id="65716at2759"/>
<sequence>MATRAIHPRNGHPAAAKNNRVRESRAYAISLEQRLTNHEASTIVDDDFIDELRNQVEDLHTYCQKPKHTTDSDAELEGLGTAIWNLSTRIVRHDEGPATLSCQRKAGVCSRAFAFFLLDAAQYSNSAGHDDVVRLMRLALKASKSAIDASELNVANYVLQKAAEYVGRLINKAHTAADSDSGGTGDTKGLEAEYFILRTALSWKQNRLDVAEHMYNKAHTADNTVESRYAEKLADVLYEIGEDMSRKKDFQNAAKWLSRAQDVINNQDIGQLSREALELRTAILQAHVSALLHLDTNEDLEKAQNLIDLMQSEMGNTLVVLVLRLDVLNKVPPEVFDSSAYAAVLGQMITSMKQLDVEMDPVTTTVTEPAFGLINHHIGKLHSRNPKLGCTVMDEFISALAETQHEGWVERLVTRRIWMATSNPDSIASIEAVQASLSCLRNPMSAEATIAIQTLLWKSLESVYNQGLYDVVERWCQLALNPVFVNSGPSNRAKIERKYLLCAIAKNDLDGARSIHHSMADETKADPRTWYLMYKVAIRNSDQELATTCLENISRQPNPLEYLYACCVDATSCTNKEYATETLTTLLEASNESSCSSLHLPALLRCTIRLHLQNYKKSSDEEQKFSIVERLCDAFDQVDAHVQRDVKDANGNKVFDVKELDWFGRNSYNLALENIDNWDVSHTIRILTTCVEIMSHYPPDVSSEVALDLKQRALFSNFIIATALLARARAADNVESQLQDYLEMRKHVAAYDSELPAQLPALVGEARNDMLQKLATLLAFDFEGAIRLKSWESLVEIVRKTAECKNVTTLQGMADCLLRSDAPVKVTYTTLRQIINQIYELESLDGVKLSRYMRCLFQVTLPFEDELALGLADEYIDLIQNAKRNTVPLPPEELEWLATTAFNHAVDFYFAKQDRLCQKWAFKAFALAHLYEDGGALEKMLHDRYGTLKFDAAE</sequence>
<feature type="region of interest" description="Disordered" evidence="2">
    <location>
        <begin position="1"/>
        <end position="20"/>
    </location>
</feature>
<evidence type="ECO:0000256" key="1">
    <source>
        <dbReference type="ARBA" id="ARBA00023254"/>
    </source>
</evidence>
<dbReference type="Pfam" id="PF08631">
    <property type="entry name" value="SPO22"/>
    <property type="match status" value="1"/>
</dbReference>
<organism evidence="3 4">
    <name type="scientific">Coniochaeta pulveracea</name>
    <dbReference type="NCBI Taxonomy" id="177199"/>
    <lineage>
        <taxon>Eukaryota</taxon>
        <taxon>Fungi</taxon>
        <taxon>Dikarya</taxon>
        <taxon>Ascomycota</taxon>
        <taxon>Pezizomycotina</taxon>
        <taxon>Sordariomycetes</taxon>
        <taxon>Sordariomycetidae</taxon>
        <taxon>Coniochaetales</taxon>
        <taxon>Coniochaetaceae</taxon>
        <taxon>Coniochaeta</taxon>
    </lineage>
</organism>
<dbReference type="AlphaFoldDB" id="A0A420XZP1"/>
<dbReference type="STRING" id="177199.A0A420XZP1"/>
<protein>
    <recommendedName>
        <fullName evidence="5">Protein ZIP4 homolog</fullName>
    </recommendedName>
</protein>
<name>A0A420XZP1_9PEZI</name>
<evidence type="ECO:0000313" key="3">
    <source>
        <dbReference type="EMBL" id="RKU40878.1"/>
    </source>
</evidence>